<evidence type="ECO:0000313" key="2">
    <source>
        <dbReference type="Proteomes" id="UP000789920"/>
    </source>
</evidence>
<evidence type="ECO:0000313" key="1">
    <source>
        <dbReference type="EMBL" id="CAG8839128.1"/>
    </source>
</evidence>
<keyword evidence="2" id="KW-1185">Reference proteome</keyword>
<dbReference type="Proteomes" id="UP000789920">
    <property type="component" value="Unassembled WGS sequence"/>
</dbReference>
<feature type="non-terminal residue" evidence="1">
    <location>
        <position position="1"/>
    </location>
</feature>
<protein>
    <submittedName>
        <fullName evidence="1">16124_t:CDS:1</fullName>
    </submittedName>
</protein>
<comment type="caution">
    <text evidence="1">The sequence shown here is derived from an EMBL/GenBank/DDBJ whole genome shotgun (WGS) entry which is preliminary data.</text>
</comment>
<sequence length="132" mass="15021">KLFYCLLEWLMVIPTNLFTDTELCQLVFDVIDMALEAPGSDSPRIYRKHCTNLSNKGSGKNRDRDSNVRFKKAERKVASGSTFDNEQNIHVVGVENDIEDANFVKEVAEYVLLHLTHHLDNFAPLHGPAMMN</sequence>
<accession>A0ACA9SHU2</accession>
<gene>
    <name evidence="1" type="ORF">RPERSI_LOCUS30930</name>
</gene>
<organism evidence="1 2">
    <name type="scientific">Racocetra persica</name>
    <dbReference type="NCBI Taxonomy" id="160502"/>
    <lineage>
        <taxon>Eukaryota</taxon>
        <taxon>Fungi</taxon>
        <taxon>Fungi incertae sedis</taxon>
        <taxon>Mucoromycota</taxon>
        <taxon>Glomeromycotina</taxon>
        <taxon>Glomeromycetes</taxon>
        <taxon>Diversisporales</taxon>
        <taxon>Gigasporaceae</taxon>
        <taxon>Racocetra</taxon>
    </lineage>
</organism>
<feature type="non-terminal residue" evidence="1">
    <location>
        <position position="132"/>
    </location>
</feature>
<reference evidence="1" key="1">
    <citation type="submission" date="2021-06" db="EMBL/GenBank/DDBJ databases">
        <authorList>
            <person name="Kallberg Y."/>
            <person name="Tangrot J."/>
            <person name="Rosling A."/>
        </authorList>
    </citation>
    <scope>NUCLEOTIDE SEQUENCE</scope>
    <source>
        <strain evidence="1">MA461A</strain>
    </source>
</reference>
<proteinExistence type="predicted"/>
<dbReference type="EMBL" id="CAJVQC010122677">
    <property type="protein sequence ID" value="CAG8839128.1"/>
    <property type="molecule type" value="Genomic_DNA"/>
</dbReference>
<name>A0ACA9SHU2_9GLOM</name>